<dbReference type="SUPFAM" id="SSF143422">
    <property type="entry name" value="Transposase IS200-like"/>
    <property type="match status" value="1"/>
</dbReference>
<comment type="caution">
    <text evidence="2">The sequence shown here is derived from an EMBL/GenBank/DDBJ whole genome shotgun (WGS) entry which is preliminary data.</text>
</comment>
<evidence type="ECO:0000313" key="3">
    <source>
        <dbReference type="Proteomes" id="UP000028006"/>
    </source>
</evidence>
<protein>
    <submittedName>
        <fullName evidence="2">Transposase</fullName>
    </submittedName>
</protein>
<dbReference type="RefSeq" id="WP_034877142.1">
    <property type="nucleotide sequence ID" value="NZ_JOKG01000003.1"/>
</dbReference>
<feature type="domain" description="Transposase IS200-like" evidence="1">
    <location>
        <begin position="13"/>
        <end position="133"/>
    </location>
</feature>
<dbReference type="Gene3D" id="3.30.70.1290">
    <property type="entry name" value="Transposase IS200-like"/>
    <property type="match status" value="1"/>
</dbReference>
<sequence>MAKSSFIRKSHNVTVLMYHLVCPAKYRRVVFSADVDDTLKKVCLDITDRYEIYFLEIGTDKDHVHFLIQSVPTLSPKDIVQTVKSITAREIFKRNPEVRKELWGGALWSSGYFMTTVGQNAGEDVIAKYVKNQGNNDYQQLYRSPMNPNQMSLFMQ</sequence>
<dbReference type="InterPro" id="IPR036515">
    <property type="entry name" value="Transposase_17_sf"/>
</dbReference>
<dbReference type="GO" id="GO:0003677">
    <property type="term" value="F:DNA binding"/>
    <property type="evidence" value="ECO:0007669"/>
    <property type="project" value="InterPro"/>
</dbReference>
<gene>
    <name evidence="2" type="ORF">GZ77_16545</name>
</gene>
<evidence type="ECO:0000259" key="1">
    <source>
        <dbReference type="SMART" id="SM01321"/>
    </source>
</evidence>
<dbReference type="InterPro" id="IPR002686">
    <property type="entry name" value="Transposase_17"/>
</dbReference>
<dbReference type="EMBL" id="JOKG01000003">
    <property type="protein sequence ID" value="KEQ13866.1"/>
    <property type="molecule type" value="Genomic_DNA"/>
</dbReference>
<dbReference type="Proteomes" id="UP000028006">
    <property type="component" value="Unassembled WGS sequence"/>
</dbReference>
<keyword evidence="3" id="KW-1185">Reference proteome</keyword>
<dbReference type="NCBIfam" id="NF033573">
    <property type="entry name" value="transpos_IS200"/>
    <property type="match status" value="1"/>
</dbReference>
<dbReference type="PANTHER" id="PTHR33360">
    <property type="entry name" value="TRANSPOSASE FOR INSERTION SEQUENCE ELEMENT IS200"/>
    <property type="match status" value="1"/>
</dbReference>
<dbReference type="GO" id="GO:0004803">
    <property type="term" value="F:transposase activity"/>
    <property type="evidence" value="ECO:0007669"/>
    <property type="project" value="InterPro"/>
</dbReference>
<dbReference type="Pfam" id="PF01797">
    <property type="entry name" value="Y1_Tnp"/>
    <property type="match status" value="1"/>
</dbReference>
<organism evidence="2 3">
    <name type="scientific">Endozoicomonas montiporae</name>
    <dbReference type="NCBI Taxonomy" id="1027273"/>
    <lineage>
        <taxon>Bacteria</taxon>
        <taxon>Pseudomonadati</taxon>
        <taxon>Pseudomonadota</taxon>
        <taxon>Gammaproteobacteria</taxon>
        <taxon>Oceanospirillales</taxon>
        <taxon>Endozoicomonadaceae</taxon>
        <taxon>Endozoicomonas</taxon>
    </lineage>
</organism>
<name>A0A081N5Z3_9GAMM</name>
<evidence type="ECO:0000313" key="2">
    <source>
        <dbReference type="EMBL" id="KEQ13866.1"/>
    </source>
</evidence>
<dbReference type="AlphaFoldDB" id="A0A081N5Z3"/>
<dbReference type="PANTHER" id="PTHR33360:SF4">
    <property type="entry name" value="TRANSPOSASE IS200-LIKE PROTEIN"/>
    <property type="match status" value="1"/>
</dbReference>
<proteinExistence type="predicted"/>
<accession>A0A081N5Z3</accession>
<dbReference type="GO" id="GO:0006313">
    <property type="term" value="P:DNA transposition"/>
    <property type="evidence" value="ECO:0007669"/>
    <property type="project" value="InterPro"/>
</dbReference>
<dbReference type="eggNOG" id="COG1943">
    <property type="taxonomic scope" value="Bacteria"/>
</dbReference>
<dbReference type="SMART" id="SM01321">
    <property type="entry name" value="Y1_Tnp"/>
    <property type="match status" value="1"/>
</dbReference>
<reference evidence="2 3" key="1">
    <citation type="submission" date="2014-06" db="EMBL/GenBank/DDBJ databases">
        <title>Whole Genome Sequences of Three Symbiotic Endozoicomonas Bacteria.</title>
        <authorList>
            <person name="Neave M.J."/>
            <person name="Apprill A."/>
            <person name="Voolstra C.R."/>
        </authorList>
    </citation>
    <scope>NUCLEOTIDE SEQUENCE [LARGE SCALE GENOMIC DNA]</scope>
    <source>
        <strain evidence="2 3">LMG 24815</strain>
    </source>
</reference>